<organism evidence="1 2">
    <name type="scientific">Zarea fungicola</name>
    <dbReference type="NCBI Taxonomy" id="93591"/>
    <lineage>
        <taxon>Eukaryota</taxon>
        <taxon>Fungi</taxon>
        <taxon>Dikarya</taxon>
        <taxon>Ascomycota</taxon>
        <taxon>Pezizomycotina</taxon>
        <taxon>Sordariomycetes</taxon>
        <taxon>Hypocreomycetidae</taxon>
        <taxon>Hypocreales</taxon>
        <taxon>Cordycipitaceae</taxon>
        <taxon>Zarea</taxon>
    </lineage>
</organism>
<accession>A0ACC1MJ18</accession>
<keyword evidence="2" id="KW-1185">Reference proteome</keyword>
<dbReference type="Proteomes" id="UP001143910">
    <property type="component" value="Unassembled WGS sequence"/>
</dbReference>
<dbReference type="EMBL" id="JANJQO010002661">
    <property type="protein sequence ID" value="KAJ2966336.1"/>
    <property type="molecule type" value="Genomic_DNA"/>
</dbReference>
<name>A0ACC1MJ18_9HYPO</name>
<evidence type="ECO:0000313" key="2">
    <source>
        <dbReference type="Proteomes" id="UP001143910"/>
    </source>
</evidence>
<sequence>MLSSVSGVVGNHGQANYNAGNTFQDELVRFRVQQGLRGTSINLGSLTAAGYVSENWVDTMQLTPMLNLLSMSILEVSVEELLALLEFYVDPGRAPPFAAATDIDDGFFGCAIGLHTAENLHEAGKEIPPDMESALWDNLRTLLALRALEINDWLIPQDRDSSLHRILIPQTRSSLALSEI</sequence>
<reference evidence="1" key="1">
    <citation type="submission" date="2022-08" db="EMBL/GenBank/DDBJ databases">
        <title>Genome Sequence of Lecanicillium fungicola.</title>
        <authorList>
            <person name="Buettner E."/>
        </authorList>
    </citation>
    <scope>NUCLEOTIDE SEQUENCE</scope>
    <source>
        <strain evidence="1">Babe33</strain>
    </source>
</reference>
<proteinExistence type="predicted"/>
<comment type="caution">
    <text evidence="1">The sequence shown here is derived from an EMBL/GenBank/DDBJ whole genome shotgun (WGS) entry which is preliminary data.</text>
</comment>
<protein>
    <submittedName>
        <fullName evidence="1">Uncharacterized protein</fullName>
    </submittedName>
</protein>
<evidence type="ECO:0000313" key="1">
    <source>
        <dbReference type="EMBL" id="KAJ2966336.1"/>
    </source>
</evidence>
<gene>
    <name evidence="1" type="ORF">NQ176_g10198</name>
</gene>